<dbReference type="Proteomes" id="UP000078295">
    <property type="component" value="Unassembled WGS sequence"/>
</dbReference>
<sequence length="38" mass="4389">MMCCVHPAVLYACMRKLVQICFGVIKHQTPYQSQVKFS</sequence>
<evidence type="ECO:0000313" key="2">
    <source>
        <dbReference type="Proteomes" id="UP000078295"/>
    </source>
</evidence>
<evidence type="ECO:0008006" key="3">
    <source>
        <dbReference type="Google" id="ProtNLM"/>
    </source>
</evidence>
<gene>
    <name evidence="1" type="ORF">AO370_0313</name>
</gene>
<dbReference type="EMBL" id="LXHQ01000014">
    <property type="protein sequence ID" value="OAV27159.1"/>
    <property type="molecule type" value="Genomic_DNA"/>
</dbReference>
<organism evidence="1 2">
    <name type="scientific">Moraxella catarrhalis</name>
    <name type="common">Branhamella catarrhalis</name>
    <dbReference type="NCBI Taxonomy" id="480"/>
    <lineage>
        <taxon>Bacteria</taxon>
        <taxon>Pseudomonadati</taxon>
        <taxon>Pseudomonadota</taxon>
        <taxon>Gammaproteobacteria</taxon>
        <taxon>Moraxellales</taxon>
        <taxon>Moraxellaceae</taxon>
        <taxon>Moraxella</taxon>
    </lineage>
</organism>
<name>A0AB36DQP8_MORCA</name>
<protein>
    <recommendedName>
        <fullName evidence="3">Mobile element protein</fullName>
    </recommendedName>
</protein>
<proteinExistence type="predicted"/>
<reference evidence="1 2" key="1">
    <citation type="journal article" date="2016" name="Genome Biol. Evol.">
        <title>Comparative Genomic Analyses of the Moraxella catarrhalis Serosensitive and Seroresistant Lineages Demonstrate Their Independent Evolution.</title>
        <authorList>
            <person name="Earl J.P."/>
            <person name="de Vries S.P."/>
            <person name="Ahmed A."/>
            <person name="Powell E."/>
            <person name="Schultz M.P."/>
            <person name="Hermans P.W."/>
            <person name="Hill D.J."/>
            <person name="Zhou Z."/>
            <person name="Constantinidou C.I."/>
            <person name="Hu F.Z."/>
            <person name="Bootsma H.J."/>
            <person name="Ehrlich G.D."/>
        </authorList>
    </citation>
    <scope>NUCLEOTIDE SEQUENCE [LARGE SCALE GENOMIC DNA]</scope>
    <source>
        <strain evidence="1 2">F23</strain>
    </source>
</reference>
<comment type="caution">
    <text evidence="1">The sequence shown here is derived from an EMBL/GenBank/DDBJ whole genome shotgun (WGS) entry which is preliminary data.</text>
</comment>
<evidence type="ECO:0000313" key="1">
    <source>
        <dbReference type="EMBL" id="OAV27159.1"/>
    </source>
</evidence>
<accession>A0AB36DQP8</accession>
<dbReference type="AlphaFoldDB" id="A0AB36DQP8"/>